<evidence type="ECO:0000256" key="1">
    <source>
        <dbReference type="SAM" id="MobiDB-lite"/>
    </source>
</evidence>
<name>A0A0C3CB12_HEBCY</name>
<dbReference type="OrthoDB" id="2984700at2759"/>
<feature type="compositionally biased region" description="Polar residues" evidence="1">
    <location>
        <begin position="75"/>
        <end position="91"/>
    </location>
</feature>
<gene>
    <name evidence="2" type="ORF">M413DRAFT_425709</name>
</gene>
<reference evidence="3" key="2">
    <citation type="submission" date="2015-01" db="EMBL/GenBank/DDBJ databases">
        <title>Evolutionary Origins and Diversification of the Mycorrhizal Mutualists.</title>
        <authorList>
            <consortium name="DOE Joint Genome Institute"/>
            <consortium name="Mycorrhizal Genomics Consortium"/>
            <person name="Kohler A."/>
            <person name="Kuo A."/>
            <person name="Nagy L.G."/>
            <person name="Floudas D."/>
            <person name="Copeland A."/>
            <person name="Barry K.W."/>
            <person name="Cichocki N."/>
            <person name="Veneault-Fourrey C."/>
            <person name="LaButti K."/>
            <person name="Lindquist E.A."/>
            <person name="Lipzen A."/>
            <person name="Lundell T."/>
            <person name="Morin E."/>
            <person name="Murat C."/>
            <person name="Riley R."/>
            <person name="Ohm R."/>
            <person name="Sun H."/>
            <person name="Tunlid A."/>
            <person name="Henrissat B."/>
            <person name="Grigoriev I.V."/>
            <person name="Hibbett D.S."/>
            <person name="Martin F."/>
        </authorList>
    </citation>
    <scope>NUCLEOTIDE SEQUENCE [LARGE SCALE GENOMIC DNA]</scope>
    <source>
        <strain evidence="3">h7</strain>
    </source>
</reference>
<evidence type="ECO:0000313" key="3">
    <source>
        <dbReference type="Proteomes" id="UP000053424"/>
    </source>
</evidence>
<dbReference type="EMBL" id="KN831771">
    <property type="protein sequence ID" value="KIM46000.1"/>
    <property type="molecule type" value="Genomic_DNA"/>
</dbReference>
<organism evidence="2 3">
    <name type="scientific">Hebeloma cylindrosporum</name>
    <dbReference type="NCBI Taxonomy" id="76867"/>
    <lineage>
        <taxon>Eukaryota</taxon>
        <taxon>Fungi</taxon>
        <taxon>Dikarya</taxon>
        <taxon>Basidiomycota</taxon>
        <taxon>Agaricomycotina</taxon>
        <taxon>Agaricomycetes</taxon>
        <taxon>Agaricomycetidae</taxon>
        <taxon>Agaricales</taxon>
        <taxon>Agaricineae</taxon>
        <taxon>Hymenogastraceae</taxon>
        <taxon>Hebeloma</taxon>
    </lineage>
</organism>
<evidence type="ECO:0000313" key="2">
    <source>
        <dbReference type="EMBL" id="KIM46000.1"/>
    </source>
</evidence>
<dbReference type="AlphaFoldDB" id="A0A0C3CB12"/>
<sequence>MASYQSHPSRVSSSMSSRSGSSRIKERTGGFLTDSPSDSTRITRMKTRVAVRDKTPHRFQVVPLRDVSKHGPEIPQSSAPSHLKNNAQRNLSGKLGPYSQSRQHPPSPSNQRILGVSSTHESRELDGTNWELNVNNTLATAFYNKPSTASHSAMPSLKLQHEVPKPVLAEWDMNQESPIQVPRLSHSITPRGRKTNPQFGGPKSSPYQGAMNASTRSEIVPTHTTSQSLHITTLPKRNYPKFASLGQSSIDILGSLPGTPLSEFENVNPGIETKYRNFAEARTSNKDESVSCEANDVLPSDDNQQSLKAKSSRRHAIYTESLYVPYLDEGYDFHARESTPKSSRLCYSDLHAKFAPTLRTKNLEFANPDLGFSLERALPTNILPSNRAPLLSTRRARPSTIAEPRGLYYPIDKPSRARVLSGKDISHSEIVYSCIVLDLFADINLAIEQWKSIL</sequence>
<protein>
    <submittedName>
        <fullName evidence="2">Uncharacterized protein</fullName>
    </submittedName>
</protein>
<feature type="region of interest" description="Disordered" evidence="1">
    <location>
        <begin position="186"/>
        <end position="210"/>
    </location>
</feature>
<feature type="region of interest" description="Disordered" evidence="1">
    <location>
        <begin position="290"/>
        <end position="309"/>
    </location>
</feature>
<proteinExistence type="predicted"/>
<reference evidence="2 3" key="1">
    <citation type="submission" date="2014-04" db="EMBL/GenBank/DDBJ databases">
        <authorList>
            <consortium name="DOE Joint Genome Institute"/>
            <person name="Kuo A."/>
            <person name="Gay G."/>
            <person name="Dore J."/>
            <person name="Kohler A."/>
            <person name="Nagy L.G."/>
            <person name="Floudas D."/>
            <person name="Copeland A."/>
            <person name="Barry K.W."/>
            <person name="Cichocki N."/>
            <person name="Veneault-Fourrey C."/>
            <person name="LaButti K."/>
            <person name="Lindquist E.A."/>
            <person name="Lipzen A."/>
            <person name="Lundell T."/>
            <person name="Morin E."/>
            <person name="Murat C."/>
            <person name="Sun H."/>
            <person name="Tunlid A."/>
            <person name="Henrissat B."/>
            <person name="Grigoriev I.V."/>
            <person name="Hibbett D.S."/>
            <person name="Martin F."/>
            <person name="Nordberg H.P."/>
            <person name="Cantor M.N."/>
            <person name="Hua S.X."/>
        </authorList>
    </citation>
    <scope>NUCLEOTIDE SEQUENCE [LARGE SCALE GENOMIC DNA]</scope>
    <source>
        <strain evidence="3">h7</strain>
    </source>
</reference>
<dbReference type="Proteomes" id="UP000053424">
    <property type="component" value="Unassembled WGS sequence"/>
</dbReference>
<keyword evidence="3" id="KW-1185">Reference proteome</keyword>
<feature type="compositionally biased region" description="Low complexity" evidence="1">
    <location>
        <begin position="1"/>
        <end position="22"/>
    </location>
</feature>
<accession>A0A0C3CB12</accession>
<feature type="compositionally biased region" description="Polar residues" evidence="1">
    <location>
        <begin position="98"/>
        <end position="119"/>
    </location>
</feature>
<feature type="region of interest" description="Disordered" evidence="1">
    <location>
        <begin position="1"/>
        <end position="125"/>
    </location>
</feature>
<dbReference type="HOGENOM" id="CLU_602772_0_0_1"/>